<dbReference type="EMBL" id="LZEY01000023">
    <property type="protein sequence ID" value="OBU07803.1"/>
    <property type="molecule type" value="Genomic_DNA"/>
</dbReference>
<protein>
    <recommendedName>
        <fullName evidence="1">BioF2-like acetyltransferase domain-containing protein</fullName>
    </recommendedName>
</protein>
<dbReference type="AlphaFoldDB" id="A0A1B8HFE9"/>
<gene>
    <name evidence="2" type="ORF">AYY18_06195</name>
</gene>
<dbReference type="OrthoDB" id="9809725at2"/>
<dbReference type="SUPFAM" id="SSF55729">
    <property type="entry name" value="Acyl-CoA N-acyltransferases (Nat)"/>
    <property type="match status" value="1"/>
</dbReference>
<dbReference type="InterPro" id="IPR038740">
    <property type="entry name" value="BioF2-like_GNAT_dom"/>
</dbReference>
<dbReference type="Pfam" id="PF13480">
    <property type="entry name" value="Acetyltransf_6"/>
    <property type="match status" value="1"/>
</dbReference>
<comment type="caution">
    <text evidence="2">The sequence shown here is derived from an EMBL/GenBank/DDBJ whole genome shotgun (WGS) entry which is preliminary data.</text>
</comment>
<sequence length="380" mass="43500">MGSNGTIHLFDSTNFARCTLTDHPYYPMIRVMLSSQLPALIPNLPRNTSLYALQVDDQLTLLAQVDGEAGCTYTASFITHYFDYLMAEIRMMMPGFSGRCLLPLLSGIKRFFVRQKLDNILYIGNFFLSTNIHLSWRDDQLARLHQFITARFTAHRLVFRSLTAPLDQPLMSGLAQLGYQPIISRQVFLTRSRFVSLKKNRSVMRDLALLRKTSFIVRDITSEIEQWADDIARLYQSLYLKKYSDFNPQFTTEFFQQMVSRGGWRATGVFDGEKLVAFSTLMTTGNVTTAAGIGYDDSYPQSDGLYRLAGLSSYLRADEHHWVNLSSGVGKFKIGRGAQCYPEYSYCYSHKAPRLSRTGFALWRKLLNVIAERFAKDRIF</sequence>
<dbReference type="Proteomes" id="UP000092377">
    <property type="component" value="Unassembled WGS sequence"/>
</dbReference>
<evidence type="ECO:0000313" key="3">
    <source>
        <dbReference type="Proteomes" id="UP000092377"/>
    </source>
</evidence>
<evidence type="ECO:0000313" key="2">
    <source>
        <dbReference type="EMBL" id="OBU07803.1"/>
    </source>
</evidence>
<name>A0A1B8HFE9_9GAMM</name>
<proteinExistence type="predicted"/>
<dbReference type="RefSeq" id="WP_067403103.1">
    <property type="nucleotide sequence ID" value="NZ_LZEY01000023.1"/>
</dbReference>
<evidence type="ECO:0000259" key="1">
    <source>
        <dbReference type="Pfam" id="PF13480"/>
    </source>
</evidence>
<feature type="domain" description="BioF2-like acetyltransferase" evidence="1">
    <location>
        <begin position="228"/>
        <end position="308"/>
    </location>
</feature>
<reference evidence="3" key="1">
    <citation type="submission" date="2016-06" db="EMBL/GenBank/DDBJ databases">
        <authorList>
            <person name="Butler K."/>
        </authorList>
    </citation>
    <scope>NUCLEOTIDE SEQUENCE [LARGE SCALE GENOMIC DNA]</scope>
    <source>
        <strain evidence="3">GCSL-Mp20</strain>
    </source>
</reference>
<accession>A0A1B8HFE9</accession>
<organism evidence="2 3">
    <name type="scientific">Morganella psychrotolerans</name>
    <dbReference type="NCBI Taxonomy" id="368603"/>
    <lineage>
        <taxon>Bacteria</taxon>
        <taxon>Pseudomonadati</taxon>
        <taxon>Pseudomonadota</taxon>
        <taxon>Gammaproteobacteria</taxon>
        <taxon>Enterobacterales</taxon>
        <taxon>Morganellaceae</taxon>
        <taxon>Morganella</taxon>
    </lineage>
</organism>
<keyword evidence="3" id="KW-1185">Reference proteome</keyword>
<dbReference type="InterPro" id="IPR016181">
    <property type="entry name" value="Acyl_CoA_acyltransferase"/>
</dbReference>